<dbReference type="InterPro" id="IPR050706">
    <property type="entry name" value="Cyclic-di-GMP_PDE-like"/>
</dbReference>
<accession>A0A318TT05</accession>
<dbReference type="InterPro" id="IPR029787">
    <property type="entry name" value="Nucleotide_cyclase"/>
</dbReference>
<evidence type="ECO:0000259" key="3">
    <source>
        <dbReference type="PROSITE" id="PS50883"/>
    </source>
</evidence>
<dbReference type="PANTHER" id="PTHR33121:SF70">
    <property type="entry name" value="SIGNALING PROTEIN YKOW"/>
    <property type="match status" value="1"/>
</dbReference>
<dbReference type="SUPFAM" id="SSF55073">
    <property type="entry name" value="Nucleotide cyclase"/>
    <property type="match status" value="1"/>
</dbReference>
<dbReference type="SMART" id="SM00052">
    <property type="entry name" value="EAL"/>
    <property type="match status" value="1"/>
</dbReference>
<dbReference type="PROSITE" id="PS50110">
    <property type="entry name" value="RESPONSE_REGULATORY"/>
    <property type="match status" value="1"/>
</dbReference>
<dbReference type="NCBIfam" id="TIGR00254">
    <property type="entry name" value="GGDEF"/>
    <property type="match status" value="1"/>
</dbReference>
<feature type="domain" description="GGDEF" evidence="4">
    <location>
        <begin position="213"/>
        <end position="346"/>
    </location>
</feature>
<dbReference type="SUPFAM" id="SSF52172">
    <property type="entry name" value="CheY-like"/>
    <property type="match status" value="1"/>
</dbReference>
<dbReference type="SUPFAM" id="SSF141868">
    <property type="entry name" value="EAL domain-like"/>
    <property type="match status" value="1"/>
</dbReference>
<dbReference type="Pfam" id="PF00563">
    <property type="entry name" value="EAL"/>
    <property type="match status" value="1"/>
</dbReference>
<feature type="modified residue" description="4-aspartylphosphate" evidence="1">
    <location>
        <position position="86"/>
    </location>
</feature>
<protein>
    <submittedName>
        <fullName evidence="5">Diguanylate cyclase (GGDEF)-like protein</fullName>
    </submittedName>
</protein>
<dbReference type="CDD" id="cd01949">
    <property type="entry name" value="GGDEF"/>
    <property type="match status" value="1"/>
</dbReference>
<evidence type="ECO:0000259" key="4">
    <source>
        <dbReference type="PROSITE" id="PS50887"/>
    </source>
</evidence>
<dbReference type="Gene3D" id="3.30.70.270">
    <property type="match status" value="1"/>
</dbReference>
<dbReference type="Gene3D" id="3.20.20.450">
    <property type="entry name" value="EAL domain"/>
    <property type="match status" value="1"/>
</dbReference>
<dbReference type="EMBL" id="QJTK01000017">
    <property type="protein sequence ID" value="PYF07483.1"/>
    <property type="molecule type" value="Genomic_DNA"/>
</dbReference>
<dbReference type="InterPro" id="IPR043128">
    <property type="entry name" value="Rev_trsase/Diguanyl_cyclase"/>
</dbReference>
<name>A0A318TT05_9RHOB</name>
<gene>
    <name evidence="5" type="ORF">C8J30_11734</name>
</gene>
<evidence type="ECO:0000256" key="1">
    <source>
        <dbReference type="PROSITE-ProRule" id="PRU00169"/>
    </source>
</evidence>
<keyword evidence="6" id="KW-1185">Reference proteome</keyword>
<dbReference type="Pfam" id="PF00990">
    <property type="entry name" value="GGDEF"/>
    <property type="match status" value="1"/>
</dbReference>
<dbReference type="CDD" id="cd01948">
    <property type="entry name" value="EAL"/>
    <property type="match status" value="1"/>
</dbReference>
<sequence length="612" mass="66273">MTILVIDDESSVRDAYRLLFSGPETTRPVSRADALAEELFGAAPVQPRTEAATGFEVSFAAQGLEGVELAARALQAGTPFKVAFVDVRMPPGIDGKETARRLRAIDPDLHIVIVSAWSDHSVTDIAAVAGPADKIFYICKPFEPDEVRQMARALSERWDNDTRQLSFLRAKVAELAASEARAQHIANHDFLTGAANRMAFQNALIERLDAGAGDLFVAFLDLDHFKHVNDTFGHDAGDEVIKMACAAFVARAPEGTMVARLGGDEFGVLLTGMDRDAALATCHGMLETCSGDFSVFGNSVFIGASCGLVDCSCHPDCDAADLMRFADLALFAAKQDGGQTVRVFDKQLDASQQFRQRIEAGLFYALASEELSIHYQPIVTSDTLEVAGYEALLRWNSRDYGAVPPGVFMPIAEESPVTLLLGDWVVERVLRDARGWPDKFTAINFSPRQFQRLDFVTRLVSEARQNGIPPAHIQIEVTESTLRSHARQSRKIVDDLRAQGFRVAIDDFGTGASSIANLKDLAVDAIKIDRSFIDGMDSDRPSAAIVTALSHLASGLGLDIVAEGVERVSQRDVLRQLGCSHLQGFLFGHGESIEHVLSTSAIAVAPARSVAG</sequence>
<dbReference type="InterPro" id="IPR001789">
    <property type="entry name" value="Sig_transdc_resp-reg_receiver"/>
</dbReference>
<dbReference type="PROSITE" id="PS50887">
    <property type="entry name" value="GGDEF"/>
    <property type="match status" value="1"/>
</dbReference>
<feature type="domain" description="Response regulatory" evidence="2">
    <location>
        <begin position="2"/>
        <end position="155"/>
    </location>
</feature>
<dbReference type="SMART" id="SM00267">
    <property type="entry name" value="GGDEF"/>
    <property type="match status" value="1"/>
</dbReference>
<dbReference type="SMART" id="SM00448">
    <property type="entry name" value="REC"/>
    <property type="match status" value="1"/>
</dbReference>
<dbReference type="AlphaFoldDB" id="A0A318TT05"/>
<keyword evidence="1" id="KW-0597">Phosphoprotein</keyword>
<organism evidence="5 6">
    <name type="scientific">Rhodobacter viridis</name>
    <dbReference type="NCBI Taxonomy" id="1054202"/>
    <lineage>
        <taxon>Bacteria</taxon>
        <taxon>Pseudomonadati</taxon>
        <taxon>Pseudomonadota</taxon>
        <taxon>Alphaproteobacteria</taxon>
        <taxon>Rhodobacterales</taxon>
        <taxon>Rhodobacter group</taxon>
        <taxon>Rhodobacter</taxon>
    </lineage>
</organism>
<dbReference type="GO" id="GO:0071111">
    <property type="term" value="F:cyclic-guanylate-specific phosphodiesterase activity"/>
    <property type="evidence" value="ECO:0007669"/>
    <property type="project" value="InterPro"/>
</dbReference>
<dbReference type="RefSeq" id="WP_110806865.1">
    <property type="nucleotide sequence ID" value="NZ_QJTK01000017.1"/>
</dbReference>
<dbReference type="PANTHER" id="PTHR33121">
    <property type="entry name" value="CYCLIC DI-GMP PHOSPHODIESTERASE PDEF"/>
    <property type="match status" value="1"/>
</dbReference>
<dbReference type="InterPro" id="IPR035919">
    <property type="entry name" value="EAL_sf"/>
</dbReference>
<proteinExistence type="predicted"/>
<dbReference type="Proteomes" id="UP000247727">
    <property type="component" value="Unassembled WGS sequence"/>
</dbReference>
<evidence type="ECO:0000313" key="6">
    <source>
        <dbReference type="Proteomes" id="UP000247727"/>
    </source>
</evidence>
<feature type="domain" description="EAL" evidence="3">
    <location>
        <begin position="355"/>
        <end position="604"/>
    </location>
</feature>
<dbReference type="InterPro" id="IPR011006">
    <property type="entry name" value="CheY-like_superfamily"/>
</dbReference>
<dbReference type="PROSITE" id="PS50883">
    <property type="entry name" value="EAL"/>
    <property type="match status" value="1"/>
</dbReference>
<dbReference type="GO" id="GO:0000160">
    <property type="term" value="P:phosphorelay signal transduction system"/>
    <property type="evidence" value="ECO:0007669"/>
    <property type="project" value="InterPro"/>
</dbReference>
<evidence type="ECO:0000259" key="2">
    <source>
        <dbReference type="PROSITE" id="PS50110"/>
    </source>
</evidence>
<comment type="caution">
    <text evidence="5">The sequence shown here is derived from an EMBL/GenBank/DDBJ whole genome shotgun (WGS) entry which is preliminary data.</text>
</comment>
<reference evidence="5 6" key="1">
    <citation type="submission" date="2018-06" db="EMBL/GenBank/DDBJ databases">
        <title>Genomic Encyclopedia of Type Strains, Phase III (KMG-III): the genomes of soil and plant-associated and newly described type strains.</title>
        <authorList>
            <person name="Whitman W."/>
        </authorList>
    </citation>
    <scope>NUCLEOTIDE SEQUENCE [LARGE SCALE GENOMIC DNA]</scope>
    <source>
        <strain evidence="5 6">JA737</strain>
    </source>
</reference>
<evidence type="ECO:0000313" key="5">
    <source>
        <dbReference type="EMBL" id="PYF07483.1"/>
    </source>
</evidence>
<dbReference type="InterPro" id="IPR001633">
    <property type="entry name" value="EAL_dom"/>
</dbReference>
<dbReference type="OrthoDB" id="9814202at2"/>
<dbReference type="Gene3D" id="3.40.50.2300">
    <property type="match status" value="1"/>
</dbReference>
<dbReference type="InterPro" id="IPR000160">
    <property type="entry name" value="GGDEF_dom"/>
</dbReference>
<dbReference type="Pfam" id="PF00072">
    <property type="entry name" value="Response_reg"/>
    <property type="match status" value="1"/>
</dbReference>